<evidence type="ECO:0000256" key="3">
    <source>
        <dbReference type="SAM" id="Coils"/>
    </source>
</evidence>
<evidence type="ECO:0008006" key="7">
    <source>
        <dbReference type="Google" id="ProtNLM"/>
    </source>
</evidence>
<accession>A0A1E3QNV8</accession>
<comment type="similarity">
    <text evidence="1">Belongs to the ADIP family.</text>
</comment>
<evidence type="ECO:0000256" key="4">
    <source>
        <dbReference type="SAM" id="MobiDB-lite"/>
    </source>
</evidence>
<gene>
    <name evidence="5" type="ORF">BABINDRAFT_161801</name>
</gene>
<organism evidence="5 6">
    <name type="scientific">Babjeviella inositovora NRRL Y-12698</name>
    <dbReference type="NCBI Taxonomy" id="984486"/>
    <lineage>
        <taxon>Eukaryota</taxon>
        <taxon>Fungi</taxon>
        <taxon>Dikarya</taxon>
        <taxon>Ascomycota</taxon>
        <taxon>Saccharomycotina</taxon>
        <taxon>Pichiomycetes</taxon>
        <taxon>Serinales incertae sedis</taxon>
        <taxon>Babjeviella</taxon>
    </lineage>
</organism>
<evidence type="ECO:0000313" key="5">
    <source>
        <dbReference type="EMBL" id="ODQ79396.1"/>
    </source>
</evidence>
<name>A0A1E3QNV8_9ASCO</name>
<feature type="coiled-coil region" evidence="3">
    <location>
        <begin position="112"/>
        <end position="153"/>
    </location>
</feature>
<keyword evidence="2 3" id="KW-0175">Coiled coil</keyword>
<dbReference type="GeneID" id="30146869"/>
<evidence type="ECO:0000313" key="6">
    <source>
        <dbReference type="Proteomes" id="UP000094336"/>
    </source>
</evidence>
<evidence type="ECO:0000256" key="1">
    <source>
        <dbReference type="ARBA" id="ARBA00009291"/>
    </source>
</evidence>
<dbReference type="Pfam" id="PF11559">
    <property type="entry name" value="ADIP"/>
    <property type="match status" value="1"/>
</dbReference>
<dbReference type="OrthoDB" id="312015at2759"/>
<proteinExistence type="inferred from homology"/>
<evidence type="ECO:0000256" key="2">
    <source>
        <dbReference type="ARBA" id="ARBA00023054"/>
    </source>
</evidence>
<sequence>MPVTENDIKSVANASQLINANLLNKGFPEKLLFNSIDWESLLEGQKGGSTRKRKKQNPVSVGEDNPFLEEKVDSPELAEDSQDDTFDLQITRRIYNNDKNVINVIHSLLQQIDETKHQKEAFLKALNEHEQEKKEMKNRIDQLNRKIDQQTTDLGEVTCHTKSQQTTIKRLETLHSATLKEVKQLKNFSTALKAKYDNEVRRKDVELTTMQDKLLDRRLTASRNANIASSPLTGSVIYGNNPSLINFNYEQQVQRLHSADGSLDDGRSTFVNEEFKKMMVDLANLITNLLSENSQFLRFNKSLSRYFQDVDLLVTNNRIIDKLPDIATYLQADEALEAGRRQKDPTKTLDEMIEEMEEFKTASDSITIRLQTIFNEKLGNFDKNDKVLMNEEIESLKTELESVTKNWKAAMSTMERWRSYKGTE</sequence>
<dbReference type="RefSeq" id="XP_018984724.1">
    <property type="nucleotide sequence ID" value="XM_019129016.1"/>
</dbReference>
<dbReference type="AlphaFoldDB" id="A0A1E3QNV8"/>
<reference evidence="6" key="1">
    <citation type="submission" date="2016-05" db="EMBL/GenBank/DDBJ databases">
        <title>Comparative genomics of biotechnologically important yeasts.</title>
        <authorList>
            <consortium name="DOE Joint Genome Institute"/>
            <person name="Riley R."/>
            <person name="Haridas S."/>
            <person name="Wolfe K.H."/>
            <person name="Lopes M.R."/>
            <person name="Hittinger C.T."/>
            <person name="Goker M."/>
            <person name="Salamov A."/>
            <person name="Wisecaver J."/>
            <person name="Long T.M."/>
            <person name="Aerts A.L."/>
            <person name="Barry K."/>
            <person name="Choi C."/>
            <person name="Clum A."/>
            <person name="Coughlan A.Y."/>
            <person name="Deshpande S."/>
            <person name="Douglass A.P."/>
            <person name="Hanson S.J."/>
            <person name="Klenk H.-P."/>
            <person name="Labutti K."/>
            <person name="Lapidus A."/>
            <person name="Lindquist E."/>
            <person name="Lipzen A."/>
            <person name="Meier-Kolthoff J.P."/>
            <person name="Ohm R.A."/>
            <person name="Otillar R.P."/>
            <person name="Pangilinan J."/>
            <person name="Peng Y."/>
            <person name="Rokas A."/>
            <person name="Rosa C.A."/>
            <person name="Scheuner C."/>
            <person name="Sibirny A.A."/>
            <person name="Slot J.C."/>
            <person name="Stielow J.B."/>
            <person name="Sun H."/>
            <person name="Kurtzman C.P."/>
            <person name="Blackwell M."/>
            <person name="Grigoriev I.V."/>
            <person name="Jeffries T.W."/>
        </authorList>
    </citation>
    <scope>NUCLEOTIDE SEQUENCE [LARGE SCALE GENOMIC DNA]</scope>
    <source>
        <strain evidence="6">NRRL Y-12698</strain>
    </source>
</reference>
<dbReference type="InterPro" id="IPR021622">
    <property type="entry name" value="Afadin/alpha-actinin-bd"/>
</dbReference>
<feature type="region of interest" description="Disordered" evidence="4">
    <location>
        <begin position="45"/>
        <end position="67"/>
    </location>
</feature>
<dbReference type="Proteomes" id="UP000094336">
    <property type="component" value="Unassembled WGS sequence"/>
</dbReference>
<protein>
    <recommendedName>
        <fullName evidence="7">Autophagy-related protein 25</fullName>
    </recommendedName>
</protein>
<dbReference type="EMBL" id="KV454432">
    <property type="protein sequence ID" value="ODQ79396.1"/>
    <property type="molecule type" value="Genomic_DNA"/>
</dbReference>
<keyword evidence="6" id="KW-1185">Reference proteome</keyword>